<dbReference type="InterPro" id="IPR036908">
    <property type="entry name" value="RlpA-like_sf"/>
</dbReference>
<dbReference type="PROSITE" id="PS51257">
    <property type="entry name" value="PROKAR_LIPOPROTEIN"/>
    <property type="match status" value="1"/>
</dbReference>
<evidence type="ECO:0000259" key="2">
    <source>
        <dbReference type="PROSITE" id="PS51109"/>
    </source>
</evidence>
<dbReference type="Proteomes" id="UP000661691">
    <property type="component" value="Unassembled WGS sequence"/>
</dbReference>
<gene>
    <name evidence="3" type="ORF">IC620_02565</name>
</gene>
<dbReference type="Pfam" id="PF07501">
    <property type="entry name" value="G5"/>
    <property type="match status" value="1"/>
</dbReference>
<dbReference type="Gene3D" id="2.20.230.10">
    <property type="entry name" value="Resuscitation-promoting factor rpfb"/>
    <property type="match status" value="1"/>
</dbReference>
<keyword evidence="1" id="KW-0732">Signal</keyword>
<dbReference type="InterPro" id="IPR007137">
    <property type="entry name" value="DUF348"/>
</dbReference>
<evidence type="ECO:0000313" key="3">
    <source>
        <dbReference type="EMBL" id="MBD1371240.1"/>
    </source>
</evidence>
<dbReference type="CDD" id="cd22786">
    <property type="entry name" value="DPBB_YuiC-like"/>
    <property type="match status" value="1"/>
</dbReference>
<dbReference type="Pfam" id="PF06725">
    <property type="entry name" value="3D"/>
    <property type="match status" value="1"/>
</dbReference>
<dbReference type="EMBL" id="JACXAH010000002">
    <property type="protein sequence ID" value="MBD1371240.1"/>
    <property type="molecule type" value="Genomic_DNA"/>
</dbReference>
<evidence type="ECO:0000256" key="1">
    <source>
        <dbReference type="ARBA" id="ARBA00022729"/>
    </source>
</evidence>
<dbReference type="PROSITE" id="PS51109">
    <property type="entry name" value="G5"/>
    <property type="match status" value="1"/>
</dbReference>
<dbReference type="InterPro" id="IPR051933">
    <property type="entry name" value="Resuscitation_pf_RpfB"/>
</dbReference>
<dbReference type="GO" id="GO:0019867">
    <property type="term" value="C:outer membrane"/>
    <property type="evidence" value="ECO:0007669"/>
    <property type="project" value="InterPro"/>
</dbReference>
<dbReference type="RefSeq" id="WP_191141431.1">
    <property type="nucleotide sequence ID" value="NZ_JACXAH010000002.1"/>
</dbReference>
<keyword evidence="4" id="KW-1185">Reference proteome</keyword>
<accession>A0A926N9W2</accession>
<sequence>MRKVLLSGFLLSLIVGLLTGCSSEVVKVTFADESKQIVLNTSKNTLAEALVEEGYKLEDLKNRYKPSFAWDKEIDGPLDVKLACKCEVRLQDGSNGIESYITTAATVGEFLEEEDVKLGELDELQIAADTKIEDQMVIVIDRLEKKTSEKIDKVPFKTVNKKDDSLEKGKKKTDKKGKEGQKIYEVTQLYKNGKPVEKDGKPVITEKLIKTIEPIDQIVKIGTKEKVVASTPASASASSPAGKKITVKTTWYTATGNQTATGTWPKKGTIAVDPNVIPLGTRLYVPGYGYGVAEDTGGAIKGNKIDLFFPTRSQGQSWNHNPTLTITILD</sequence>
<dbReference type="Gene3D" id="2.40.40.10">
    <property type="entry name" value="RlpA-like domain"/>
    <property type="match status" value="1"/>
</dbReference>
<protein>
    <submittedName>
        <fullName evidence="3">G5 domain-containing protein</fullName>
    </submittedName>
</protein>
<dbReference type="SMART" id="SM01208">
    <property type="entry name" value="G5"/>
    <property type="match status" value="1"/>
</dbReference>
<comment type="caution">
    <text evidence="3">The sequence shown here is derived from an EMBL/GenBank/DDBJ whole genome shotgun (WGS) entry which is preliminary data.</text>
</comment>
<dbReference type="AlphaFoldDB" id="A0A926N9W2"/>
<dbReference type="Pfam" id="PF03990">
    <property type="entry name" value="DUF348"/>
    <property type="match status" value="1"/>
</dbReference>
<dbReference type="SUPFAM" id="SSF50685">
    <property type="entry name" value="Barwin-like endoglucanases"/>
    <property type="match status" value="1"/>
</dbReference>
<dbReference type="GO" id="GO:0009254">
    <property type="term" value="P:peptidoglycan turnover"/>
    <property type="evidence" value="ECO:0007669"/>
    <property type="project" value="InterPro"/>
</dbReference>
<dbReference type="InterPro" id="IPR010611">
    <property type="entry name" value="3D_dom"/>
</dbReference>
<dbReference type="GO" id="GO:0004553">
    <property type="term" value="F:hydrolase activity, hydrolyzing O-glycosyl compounds"/>
    <property type="evidence" value="ECO:0007669"/>
    <property type="project" value="InterPro"/>
</dbReference>
<dbReference type="PANTHER" id="PTHR39160">
    <property type="entry name" value="CELL WALL-BINDING PROTEIN YOCH"/>
    <property type="match status" value="1"/>
</dbReference>
<reference evidence="3" key="1">
    <citation type="submission" date="2020-09" db="EMBL/GenBank/DDBJ databases">
        <title>A novel bacterium of genus Hazenella, isolated from South China Sea.</title>
        <authorList>
            <person name="Huang H."/>
            <person name="Mo K."/>
            <person name="Hu Y."/>
        </authorList>
    </citation>
    <scope>NUCLEOTIDE SEQUENCE</scope>
    <source>
        <strain evidence="3">IB182357</strain>
    </source>
</reference>
<proteinExistence type="predicted"/>
<dbReference type="PANTHER" id="PTHR39160:SF4">
    <property type="entry name" value="RESUSCITATION-PROMOTING FACTOR RPFB"/>
    <property type="match status" value="1"/>
</dbReference>
<dbReference type="InterPro" id="IPR011098">
    <property type="entry name" value="G5_dom"/>
</dbReference>
<organism evidence="3 4">
    <name type="scientific">Polycladospora coralii</name>
    <dbReference type="NCBI Taxonomy" id="2771432"/>
    <lineage>
        <taxon>Bacteria</taxon>
        <taxon>Bacillati</taxon>
        <taxon>Bacillota</taxon>
        <taxon>Bacilli</taxon>
        <taxon>Bacillales</taxon>
        <taxon>Thermoactinomycetaceae</taxon>
        <taxon>Polycladospora</taxon>
    </lineage>
</organism>
<evidence type="ECO:0000313" key="4">
    <source>
        <dbReference type="Proteomes" id="UP000661691"/>
    </source>
</evidence>
<name>A0A926N9W2_9BACL</name>
<feature type="domain" description="G5" evidence="2">
    <location>
        <begin position="140"/>
        <end position="225"/>
    </location>
</feature>